<evidence type="ECO:0000256" key="1">
    <source>
        <dbReference type="ARBA" id="ARBA00004370"/>
    </source>
</evidence>
<dbReference type="PROSITE" id="PS50895">
    <property type="entry name" value="SURF1"/>
    <property type="match status" value="1"/>
</dbReference>
<evidence type="ECO:0000256" key="5">
    <source>
        <dbReference type="ARBA" id="ARBA00023136"/>
    </source>
</evidence>
<keyword evidence="6" id="KW-1003">Cell membrane</keyword>
<dbReference type="CDD" id="cd06662">
    <property type="entry name" value="SURF1"/>
    <property type="match status" value="1"/>
</dbReference>
<evidence type="ECO:0000256" key="3">
    <source>
        <dbReference type="ARBA" id="ARBA00022692"/>
    </source>
</evidence>
<organism evidence="8 9">
    <name type="scientific">Cellulomonas biazotea</name>
    <dbReference type="NCBI Taxonomy" id="1709"/>
    <lineage>
        <taxon>Bacteria</taxon>
        <taxon>Bacillati</taxon>
        <taxon>Actinomycetota</taxon>
        <taxon>Actinomycetes</taxon>
        <taxon>Micrococcales</taxon>
        <taxon>Cellulomonadaceae</taxon>
        <taxon>Cellulomonas</taxon>
    </lineage>
</organism>
<accession>A0A402DS95</accession>
<dbReference type="InterPro" id="IPR002994">
    <property type="entry name" value="Surf1/Shy1"/>
</dbReference>
<feature type="region of interest" description="Disordered" evidence="7">
    <location>
        <begin position="251"/>
        <end position="275"/>
    </location>
</feature>
<reference evidence="8 9" key="1">
    <citation type="submission" date="2019-01" db="EMBL/GenBank/DDBJ databases">
        <title>Draft genome sequence of Cellulomonas takizawaensis strain TKZ-21.</title>
        <authorList>
            <person name="Yamamura H."/>
            <person name="Hayashi T."/>
            <person name="Hamada M."/>
            <person name="Serisawa Y."/>
            <person name="Matsuyama K."/>
            <person name="Nakagawa Y."/>
            <person name="Otoguro M."/>
            <person name="Yanagida F."/>
            <person name="Hayakawa M."/>
        </authorList>
    </citation>
    <scope>NUCLEOTIDE SEQUENCE [LARGE SCALE GENOMIC DNA]</scope>
    <source>
        <strain evidence="8 9">NBRC12680</strain>
    </source>
</reference>
<dbReference type="Pfam" id="PF02104">
    <property type="entry name" value="SURF1"/>
    <property type="match status" value="1"/>
</dbReference>
<dbReference type="OrthoDB" id="3266379at2"/>
<dbReference type="InterPro" id="IPR045214">
    <property type="entry name" value="Surf1/Surf4"/>
</dbReference>
<comment type="caution">
    <text evidence="8">The sequence shown here is derived from an EMBL/GenBank/DDBJ whole genome shotgun (WGS) entry which is preliminary data.</text>
</comment>
<dbReference type="PANTHER" id="PTHR23427:SF2">
    <property type="entry name" value="SURFEIT LOCUS PROTEIN 1"/>
    <property type="match status" value="1"/>
</dbReference>
<evidence type="ECO:0000256" key="2">
    <source>
        <dbReference type="ARBA" id="ARBA00007165"/>
    </source>
</evidence>
<proteinExistence type="inferred from homology"/>
<comment type="similarity">
    <text evidence="2 6">Belongs to the SURF1 family.</text>
</comment>
<sequence>MTDPEAPTTLWRAARRPRMLLLLLLLLGAAAVCGRLGAWQLDRAEVRGVRAEERHVAELVAADPVPLDDVLAPQTAFHGDMVGRKVAVTGAYDADGQLLVPGRAHDGVTGYLVLTPLRVTGGAAGDGAVLPVVRGWVASPDDADEPPAGDVDLVGYLQVSESAGSGVRDGRTDAISSPELLNVWGGPIWTGYLVVAASDPAQAPSVVLLDPPRSPGAGLNIQNLAYAAQWWIFGGFAVLLWWRLVRDEAAGRPPEAAATPADPPATPTPTEPAPH</sequence>
<keyword evidence="5" id="KW-0472">Membrane</keyword>
<dbReference type="RefSeq" id="WP_130781607.1">
    <property type="nucleotide sequence ID" value="NZ_BIMR01000162.1"/>
</dbReference>
<evidence type="ECO:0000256" key="6">
    <source>
        <dbReference type="RuleBase" id="RU363076"/>
    </source>
</evidence>
<evidence type="ECO:0000313" key="9">
    <source>
        <dbReference type="Proteomes" id="UP000289954"/>
    </source>
</evidence>
<dbReference type="EMBL" id="BIMR01000162">
    <property type="protein sequence ID" value="GCE77002.1"/>
    <property type="molecule type" value="Genomic_DNA"/>
</dbReference>
<keyword evidence="3" id="KW-0812">Transmembrane</keyword>
<protein>
    <recommendedName>
        <fullName evidence="6">SURF1-like protein</fullName>
    </recommendedName>
</protein>
<feature type="compositionally biased region" description="Pro residues" evidence="7">
    <location>
        <begin position="261"/>
        <end position="275"/>
    </location>
</feature>
<keyword evidence="9" id="KW-1185">Reference proteome</keyword>
<comment type="subcellular location">
    <subcellularLocation>
        <location evidence="6">Cell membrane</location>
        <topology evidence="6">Multi-pass membrane protein</topology>
    </subcellularLocation>
    <subcellularLocation>
        <location evidence="1">Membrane</location>
    </subcellularLocation>
</comment>
<name>A0A402DS95_9CELL</name>
<evidence type="ECO:0000313" key="8">
    <source>
        <dbReference type="EMBL" id="GCE77002.1"/>
    </source>
</evidence>
<dbReference type="Proteomes" id="UP000289954">
    <property type="component" value="Unassembled WGS sequence"/>
</dbReference>
<gene>
    <name evidence="8" type="ORF">CBZ_20580</name>
</gene>
<dbReference type="PANTHER" id="PTHR23427">
    <property type="entry name" value="SURFEIT LOCUS PROTEIN"/>
    <property type="match status" value="1"/>
</dbReference>
<dbReference type="GO" id="GO:0005886">
    <property type="term" value="C:plasma membrane"/>
    <property type="evidence" value="ECO:0007669"/>
    <property type="project" value="UniProtKB-SubCell"/>
</dbReference>
<evidence type="ECO:0000256" key="4">
    <source>
        <dbReference type="ARBA" id="ARBA00022989"/>
    </source>
</evidence>
<dbReference type="AlphaFoldDB" id="A0A402DS95"/>
<evidence type="ECO:0000256" key="7">
    <source>
        <dbReference type="SAM" id="MobiDB-lite"/>
    </source>
</evidence>
<keyword evidence="4" id="KW-1133">Transmembrane helix</keyword>